<comment type="caution">
    <text evidence="1">The sequence shown here is derived from an EMBL/GenBank/DDBJ whole genome shotgun (WGS) entry which is preliminary data.</text>
</comment>
<gene>
    <name evidence="1" type="ORF">F2Q69_00009108</name>
</gene>
<dbReference type="EMBL" id="QGKX02001521">
    <property type="protein sequence ID" value="KAF3515272.1"/>
    <property type="molecule type" value="Genomic_DNA"/>
</dbReference>
<name>A0A8S9PNL9_BRACR</name>
<accession>A0A8S9PNL9</accession>
<protein>
    <submittedName>
        <fullName evidence="1">Uncharacterized protein</fullName>
    </submittedName>
</protein>
<sequence>MRIRSTSYHAMAAITGTRDETAITETRDETAPSIQKNNHVVLFRQLMPLIGRMWLHHWGSELLMPLDRRRLDTVCYVTA</sequence>
<reference evidence="1" key="1">
    <citation type="submission" date="2019-12" db="EMBL/GenBank/DDBJ databases">
        <title>Genome sequencing and annotation of Brassica cretica.</title>
        <authorList>
            <person name="Studholme D.J."/>
            <person name="Sarris P."/>
        </authorList>
    </citation>
    <scope>NUCLEOTIDE SEQUENCE</scope>
    <source>
        <strain evidence="1">PFS-109/04</strain>
        <tissue evidence="1">Leaf</tissue>
    </source>
</reference>
<organism evidence="1 2">
    <name type="scientific">Brassica cretica</name>
    <name type="common">Mustard</name>
    <dbReference type="NCBI Taxonomy" id="69181"/>
    <lineage>
        <taxon>Eukaryota</taxon>
        <taxon>Viridiplantae</taxon>
        <taxon>Streptophyta</taxon>
        <taxon>Embryophyta</taxon>
        <taxon>Tracheophyta</taxon>
        <taxon>Spermatophyta</taxon>
        <taxon>Magnoliopsida</taxon>
        <taxon>eudicotyledons</taxon>
        <taxon>Gunneridae</taxon>
        <taxon>Pentapetalae</taxon>
        <taxon>rosids</taxon>
        <taxon>malvids</taxon>
        <taxon>Brassicales</taxon>
        <taxon>Brassicaceae</taxon>
        <taxon>Brassiceae</taxon>
        <taxon>Brassica</taxon>
    </lineage>
</organism>
<evidence type="ECO:0000313" key="1">
    <source>
        <dbReference type="EMBL" id="KAF3515272.1"/>
    </source>
</evidence>
<evidence type="ECO:0000313" key="2">
    <source>
        <dbReference type="Proteomes" id="UP000712600"/>
    </source>
</evidence>
<proteinExistence type="predicted"/>
<dbReference type="AlphaFoldDB" id="A0A8S9PNL9"/>
<dbReference type="Proteomes" id="UP000712600">
    <property type="component" value="Unassembled WGS sequence"/>
</dbReference>